<dbReference type="PANTHER" id="PTHR35734">
    <property type="entry name" value="OS01G0805200 PROTEIN"/>
    <property type="match status" value="1"/>
</dbReference>
<name>A0A7S3UGL7_9CHLO</name>
<dbReference type="PANTHER" id="PTHR35734:SF1">
    <property type="entry name" value="OS01G0805200 PROTEIN"/>
    <property type="match status" value="1"/>
</dbReference>
<dbReference type="AlphaFoldDB" id="A0A7S3UGL7"/>
<dbReference type="Pfam" id="PF11460">
    <property type="entry name" value="DUF3007"/>
    <property type="match status" value="1"/>
</dbReference>
<organism evidence="3">
    <name type="scientific">Picocystis salinarum</name>
    <dbReference type="NCBI Taxonomy" id="88271"/>
    <lineage>
        <taxon>Eukaryota</taxon>
        <taxon>Viridiplantae</taxon>
        <taxon>Chlorophyta</taxon>
        <taxon>Picocystophyceae</taxon>
        <taxon>Picocystales</taxon>
        <taxon>Picocystaceae</taxon>
        <taxon>Picocystis</taxon>
    </lineage>
</organism>
<keyword evidence="2" id="KW-0812">Transmembrane</keyword>
<feature type="coiled-coil region" evidence="1">
    <location>
        <begin position="117"/>
        <end position="154"/>
    </location>
</feature>
<keyword evidence="2" id="KW-0472">Membrane</keyword>
<evidence type="ECO:0000256" key="1">
    <source>
        <dbReference type="SAM" id="Coils"/>
    </source>
</evidence>
<dbReference type="InterPro" id="IPR021562">
    <property type="entry name" value="DUF3007"/>
</dbReference>
<accession>A0A7S3UGL7</accession>
<evidence type="ECO:0000313" key="3">
    <source>
        <dbReference type="EMBL" id="CAE0612483.1"/>
    </source>
</evidence>
<feature type="transmembrane region" description="Helical" evidence="2">
    <location>
        <begin position="53"/>
        <end position="71"/>
    </location>
</feature>
<feature type="transmembrane region" description="Helical" evidence="2">
    <location>
        <begin position="83"/>
        <end position="103"/>
    </location>
</feature>
<evidence type="ECO:0000256" key="2">
    <source>
        <dbReference type="SAM" id="Phobius"/>
    </source>
</evidence>
<keyword evidence="2" id="KW-1133">Transmembrane helix</keyword>
<proteinExistence type="predicted"/>
<gene>
    <name evidence="3" type="ORF">PSAL00342_LOCUS6382</name>
</gene>
<protein>
    <submittedName>
        <fullName evidence="3">Uncharacterized protein</fullName>
    </submittedName>
</protein>
<sequence>MAMRLASTRACAAKRTGWSRRRGAERRTAVRAREEEREEGRKKVEFGYTRKDVILIGAGMAMGGVGLYKGLQVFAGMDPLVAGNYVQIIFVLVIMLGWASTYVSRVLNKDMTYVKQLKEYEEEVMRKRLEEMTEEEKEALIAEVEAEKEARKNRKR</sequence>
<keyword evidence="1" id="KW-0175">Coiled coil</keyword>
<reference evidence="3" key="1">
    <citation type="submission" date="2021-01" db="EMBL/GenBank/DDBJ databases">
        <authorList>
            <person name="Corre E."/>
            <person name="Pelletier E."/>
            <person name="Niang G."/>
            <person name="Scheremetjew M."/>
            <person name="Finn R."/>
            <person name="Kale V."/>
            <person name="Holt S."/>
            <person name="Cochrane G."/>
            <person name="Meng A."/>
            <person name="Brown T."/>
            <person name="Cohen L."/>
        </authorList>
    </citation>
    <scope>NUCLEOTIDE SEQUENCE</scope>
    <source>
        <strain evidence="3">CCMP1897</strain>
    </source>
</reference>
<dbReference type="EMBL" id="HBIS01007040">
    <property type="protein sequence ID" value="CAE0612483.1"/>
    <property type="molecule type" value="Transcribed_RNA"/>
</dbReference>